<protein>
    <submittedName>
        <fullName evidence="6">Related to RPB3-DNA-directed RNA polymerase II chain</fullName>
    </submittedName>
</protein>
<dbReference type="STRING" id="1109443.G4T8F0"/>
<evidence type="ECO:0000313" key="7">
    <source>
        <dbReference type="Proteomes" id="UP000007148"/>
    </source>
</evidence>
<dbReference type="Pfam" id="PF01193">
    <property type="entry name" value="RNA_pol_L"/>
    <property type="match status" value="1"/>
</dbReference>
<comment type="similarity">
    <text evidence="3">Belongs to the archaeal Rpo3/eukaryotic RPB3 RNA polymerase subunit family.</text>
</comment>
<dbReference type="GO" id="GO:0005665">
    <property type="term" value="C:RNA polymerase II, core complex"/>
    <property type="evidence" value="ECO:0007669"/>
    <property type="project" value="TreeGrafter"/>
</dbReference>
<dbReference type="GO" id="GO:0003899">
    <property type="term" value="F:DNA-directed RNA polymerase activity"/>
    <property type="evidence" value="ECO:0007669"/>
    <property type="project" value="InterPro"/>
</dbReference>
<dbReference type="SUPFAM" id="SSF56553">
    <property type="entry name" value="Insert subdomain of RNA polymerase alpha subunit"/>
    <property type="match status" value="1"/>
</dbReference>
<keyword evidence="2" id="KW-0804">Transcription</keyword>
<feature type="compositionally biased region" description="Polar residues" evidence="4">
    <location>
        <begin position="295"/>
        <end position="319"/>
    </location>
</feature>
<dbReference type="PANTHER" id="PTHR11800">
    <property type="entry name" value="DNA-DIRECTED RNA POLYMERASE"/>
    <property type="match status" value="1"/>
</dbReference>
<dbReference type="FunCoup" id="G4T8F0">
    <property type="interactions" value="523"/>
</dbReference>
<dbReference type="SMART" id="SM00662">
    <property type="entry name" value="RPOLD"/>
    <property type="match status" value="1"/>
</dbReference>
<organism evidence="6 7">
    <name type="scientific">Serendipita indica (strain DSM 11827)</name>
    <name type="common">Root endophyte fungus</name>
    <name type="synonym">Piriformospora indica</name>
    <dbReference type="NCBI Taxonomy" id="1109443"/>
    <lineage>
        <taxon>Eukaryota</taxon>
        <taxon>Fungi</taxon>
        <taxon>Dikarya</taxon>
        <taxon>Basidiomycota</taxon>
        <taxon>Agaricomycotina</taxon>
        <taxon>Agaricomycetes</taxon>
        <taxon>Sebacinales</taxon>
        <taxon>Serendipitaceae</taxon>
        <taxon>Serendipita</taxon>
    </lineage>
</organism>
<dbReference type="InterPro" id="IPR036643">
    <property type="entry name" value="RNApol_insert_sf"/>
</dbReference>
<feature type="region of interest" description="Disordered" evidence="4">
    <location>
        <begin position="278"/>
        <end position="336"/>
    </location>
</feature>
<evidence type="ECO:0000313" key="6">
    <source>
        <dbReference type="EMBL" id="CCA67575.1"/>
    </source>
</evidence>
<dbReference type="InParanoid" id="G4T8F0"/>
<sequence length="336" mass="37229">MNPNVRIRELQRDKCNFVLSGVNLGFANSFRRTMMADIPTVAIDMVVFEVNTTVLPDEFIAHRLGMIPLISTNCDEGMRYTRDCDCELGCPLCMVVLTLHVRCDMPGTTMNITSDHLQIQSGGDAWGGEELTKRGEDFGLPVSKSRGFNGHPILIASLRKGQELKIRCEAKKGIAKDHAKWSPCTALGFEYDPYNKLRHTTYWFETDKQAEWPLSANAEEEEPPREDAPFDYNAEPNKFYFNVETDGSLTAKEVILKSLSNMQSRTATLVYNIKHQSRPDAMDTTDAPAFPPAGQRTSGQDQSYTNASGWGASPNTSGANMGWASPNATAQGGWSL</sequence>
<dbReference type="InterPro" id="IPR036603">
    <property type="entry name" value="RBP11-like"/>
</dbReference>
<dbReference type="Proteomes" id="UP000007148">
    <property type="component" value="Unassembled WGS sequence"/>
</dbReference>
<dbReference type="InterPro" id="IPR050518">
    <property type="entry name" value="Rpo3/RPB3_RNA_Pol_subunit"/>
</dbReference>
<evidence type="ECO:0000256" key="2">
    <source>
        <dbReference type="ARBA" id="ARBA00023163"/>
    </source>
</evidence>
<gene>
    <name evidence="6" type="ORF">PIIN_01403</name>
</gene>
<evidence type="ECO:0000259" key="5">
    <source>
        <dbReference type="SMART" id="SM00662"/>
    </source>
</evidence>
<dbReference type="HOGENOM" id="CLU_038421_1_1_1"/>
<dbReference type="GO" id="GO:0003677">
    <property type="term" value="F:DNA binding"/>
    <property type="evidence" value="ECO:0007669"/>
    <property type="project" value="InterPro"/>
</dbReference>
<dbReference type="eggNOG" id="KOG1522">
    <property type="taxonomic scope" value="Eukaryota"/>
</dbReference>
<evidence type="ECO:0000256" key="4">
    <source>
        <dbReference type="SAM" id="MobiDB-lite"/>
    </source>
</evidence>
<accession>G4T8F0</accession>
<dbReference type="InterPro" id="IPR001514">
    <property type="entry name" value="DNA-dir_RNA_pol_30-40kDasu_CS"/>
</dbReference>
<comment type="caution">
    <text evidence="6">The sequence shown here is derived from an EMBL/GenBank/DDBJ whole genome shotgun (WGS) entry which is preliminary data.</text>
</comment>
<dbReference type="InterPro" id="IPR011263">
    <property type="entry name" value="DNA-dir_RNA_pol_RpoA/D/Rpb3"/>
</dbReference>
<dbReference type="HAMAP" id="MF_00320">
    <property type="entry name" value="RNApol_arch_Rpo3"/>
    <property type="match status" value="1"/>
</dbReference>
<reference evidence="6 7" key="1">
    <citation type="journal article" date="2011" name="PLoS Pathog.">
        <title>Endophytic Life Strategies Decoded by Genome and Transcriptome Analyses of the Mutualistic Root Symbiont Piriformospora indica.</title>
        <authorList>
            <person name="Zuccaro A."/>
            <person name="Lahrmann U."/>
            <person name="Guldener U."/>
            <person name="Langen G."/>
            <person name="Pfiffi S."/>
            <person name="Biedenkopf D."/>
            <person name="Wong P."/>
            <person name="Samans B."/>
            <person name="Grimm C."/>
            <person name="Basiewicz M."/>
            <person name="Murat C."/>
            <person name="Martin F."/>
            <person name="Kogel K.H."/>
        </authorList>
    </citation>
    <scope>NUCLEOTIDE SEQUENCE [LARGE SCALE GENOMIC DNA]</scope>
    <source>
        <strain evidence="6 7">DSM 11827</strain>
    </source>
</reference>
<dbReference type="InterPro" id="IPR022842">
    <property type="entry name" value="RNAP_Rpo3/Rpb3/RPAC1"/>
</dbReference>
<keyword evidence="1 6" id="KW-0240">DNA-directed RNA polymerase</keyword>
<proteinExistence type="inferred from homology"/>
<dbReference type="SUPFAM" id="SSF55257">
    <property type="entry name" value="RBP11-like subunits of RNA polymerase"/>
    <property type="match status" value="1"/>
</dbReference>
<keyword evidence="7" id="KW-1185">Reference proteome</keyword>
<dbReference type="CDD" id="cd07031">
    <property type="entry name" value="RNAP_II_RPB3"/>
    <property type="match status" value="1"/>
</dbReference>
<dbReference type="EMBL" id="CAFZ01000016">
    <property type="protein sequence ID" value="CCA67575.1"/>
    <property type="molecule type" value="Genomic_DNA"/>
</dbReference>
<dbReference type="OMA" id="FYFEVES"/>
<dbReference type="PROSITE" id="PS00446">
    <property type="entry name" value="RNA_POL_D_30KD"/>
    <property type="match status" value="1"/>
</dbReference>
<evidence type="ECO:0000256" key="1">
    <source>
        <dbReference type="ARBA" id="ARBA00022478"/>
    </source>
</evidence>
<evidence type="ECO:0000256" key="3">
    <source>
        <dbReference type="ARBA" id="ARBA00025804"/>
    </source>
</evidence>
<dbReference type="GO" id="GO:0006366">
    <property type="term" value="P:transcription by RNA polymerase II"/>
    <property type="evidence" value="ECO:0007669"/>
    <property type="project" value="TreeGrafter"/>
</dbReference>
<dbReference type="OrthoDB" id="270173at2759"/>
<dbReference type="Pfam" id="PF01000">
    <property type="entry name" value="RNA_pol_A_bac"/>
    <property type="match status" value="1"/>
</dbReference>
<feature type="domain" description="DNA-directed RNA polymerase RpoA/D/Rpb3-type" evidence="5">
    <location>
        <begin position="14"/>
        <end position="272"/>
    </location>
</feature>
<dbReference type="Gene3D" id="3.30.1360.10">
    <property type="entry name" value="RNA polymerase, RBP11-like subunit"/>
    <property type="match status" value="1"/>
</dbReference>
<dbReference type="InterPro" id="IPR011262">
    <property type="entry name" value="DNA-dir_RNA_pol_insert"/>
</dbReference>
<dbReference type="GO" id="GO:0046983">
    <property type="term" value="F:protein dimerization activity"/>
    <property type="evidence" value="ECO:0007669"/>
    <property type="project" value="InterPro"/>
</dbReference>
<dbReference type="AlphaFoldDB" id="G4T8F0"/>
<name>G4T8F0_SERID</name>
<feature type="compositionally biased region" description="Polar residues" evidence="4">
    <location>
        <begin position="326"/>
        <end position="336"/>
    </location>
</feature>
<dbReference type="PANTHER" id="PTHR11800:SF2">
    <property type="entry name" value="DNA-DIRECTED RNA POLYMERASE II SUBUNIT RPB3"/>
    <property type="match status" value="1"/>
</dbReference>
<dbReference type="Gene3D" id="2.170.120.12">
    <property type="entry name" value="DNA-directed RNA polymerase, insert domain"/>
    <property type="match status" value="1"/>
</dbReference>